<organism evidence="2 3">
    <name type="scientific">Marinobacterium iners DSM 11526</name>
    <dbReference type="NCBI Taxonomy" id="1122198"/>
    <lineage>
        <taxon>Bacteria</taxon>
        <taxon>Pseudomonadati</taxon>
        <taxon>Pseudomonadota</taxon>
        <taxon>Gammaproteobacteria</taxon>
        <taxon>Oceanospirillales</taxon>
        <taxon>Oceanospirillaceae</taxon>
        <taxon>Marinobacterium</taxon>
    </lineage>
</organism>
<proteinExistence type="predicted"/>
<name>A0A1H3Y9P1_9GAMM</name>
<dbReference type="PROSITE" id="PS50851">
    <property type="entry name" value="CHEW"/>
    <property type="match status" value="1"/>
</dbReference>
<dbReference type="Pfam" id="PF01584">
    <property type="entry name" value="CheW"/>
    <property type="match status" value="1"/>
</dbReference>
<dbReference type="InterPro" id="IPR002545">
    <property type="entry name" value="CheW-lke_dom"/>
</dbReference>
<reference evidence="3" key="1">
    <citation type="submission" date="2016-10" db="EMBL/GenBank/DDBJ databases">
        <authorList>
            <person name="Varghese N."/>
            <person name="Submissions S."/>
        </authorList>
    </citation>
    <scope>NUCLEOTIDE SEQUENCE [LARGE SCALE GENOMIC DNA]</scope>
    <source>
        <strain evidence="3">DSM 11526</strain>
    </source>
</reference>
<feature type="domain" description="CheW-like" evidence="1">
    <location>
        <begin position="24"/>
        <end position="166"/>
    </location>
</feature>
<dbReference type="AlphaFoldDB" id="A0A1H3Y9P1"/>
<dbReference type="OrthoDB" id="5570983at2"/>
<accession>A0A1H3Y9P1</accession>
<dbReference type="STRING" id="1122198.SAMN02745729_101415"/>
<protein>
    <submittedName>
        <fullName evidence="2">Chemotaxis signal transduction protein</fullName>
    </submittedName>
</protein>
<dbReference type="EMBL" id="FNRJ01000001">
    <property type="protein sequence ID" value="SEA08339.1"/>
    <property type="molecule type" value="Genomic_DNA"/>
</dbReference>
<evidence type="ECO:0000313" key="3">
    <source>
        <dbReference type="Proteomes" id="UP000242469"/>
    </source>
</evidence>
<dbReference type="RefSeq" id="WP_091822314.1">
    <property type="nucleotide sequence ID" value="NZ_FNRJ01000001.1"/>
</dbReference>
<keyword evidence="3" id="KW-1185">Reference proteome</keyword>
<dbReference type="SUPFAM" id="SSF50341">
    <property type="entry name" value="CheW-like"/>
    <property type="match status" value="1"/>
</dbReference>
<sequence length="174" mass="19564">MDDINSTLDRLLQADMATTAAASGEIRHGFSLSGHHFLLQPGTYCELAAKQSICALPDCPDWFAGFINHRGHAVPVYDLARYLDTNTPRAEQKREFWILLLDAHPNTAGFMIPTLPTVLTDLSSVEHLNATEQPANLSPFISQAWQQNGQRWYEIDHTALLNHLKLQFQPSKQQ</sequence>
<dbReference type="GO" id="GO:0006935">
    <property type="term" value="P:chemotaxis"/>
    <property type="evidence" value="ECO:0007669"/>
    <property type="project" value="InterPro"/>
</dbReference>
<evidence type="ECO:0000259" key="1">
    <source>
        <dbReference type="PROSITE" id="PS50851"/>
    </source>
</evidence>
<dbReference type="GO" id="GO:0007165">
    <property type="term" value="P:signal transduction"/>
    <property type="evidence" value="ECO:0007669"/>
    <property type="project" value="InterPro"/>
</dbReference>
<dbReference type="InterPro" id="IPR036061">
    <property type="entry name" value="CheW-like_dom_sf"/>
</dbReference>
<evidence type="ECO:0000313" key="2">
    <source>
        <dbReference type="EMBL" id="SEA08339.1"/>
    </source>
</evidence>
<dbReference type="Proteomes" id="UP000242469">
    <property type="component" value="Unassembled WGS sequence"/>
</dbReference>
<gene>
    <name evidence="2" type="ORF">SAMN02745729_101415</name>
</gene>
<dbReference type="Gene3D" id="2.40.50.180">
    <property type="entry name" value="CheA-289, Domain 4"/>
    <property type="match status" value="1"/>
</dbReference>